<keyword evidence="3" id="KW-1185">Reference proteome</keyword>
<gene>
    <name evidence="2" type="ORF">W97_06512</name>
</gene>
<feature type="chain" id="PRO_5004450941" evidence="1">
    <location>
        <begin position="20"/>
        <end position="163"/>
    </location>
</feature>
<dbReference type="HOGENOM" id="CLU_1626945_0_0_1"/>
<organism evidence="2 3">
    <name type="scientific">Coniosporium apollinis (strain CBS 100218)</name>
    <name type="common">Rock-inhabiting black yeast</name>
    <dbReference type="NCBI Taxonomy" id="1168221"/>
    <lineage>
        <taxon>Eukaryota</taxon>
        <taxon>Fungi</taxon>
        <taxon>Dikarya</taxon>
        <taxon>Ascomycota</taxon>
        <taxon>Pezizomycotina</taxon>
        <taxon>Dothideomycetes</taxon>
        <taxon>Dothideomycetes incertae sedis</taxon>
        <taxon>Coniosporium</taxon>
    </lineage>
</organism>
<evidence type="ECO:0000313" key="2">
    <source>
        <dbReference type="EMBL" id="EON67259.1"/>
    </source>
</evidence>
<proteinExistence type="predicted"/>
<dbReference type="RefSeq" id="XP_007782576.1">
    <property type="nucleotide sequence ID" value="XM_007784386.1"/>
</dbReference>
<dbReference type="GeneID" id="19903823"/>
<sequence>MRPSTFFTVTLATIATATPLNMTILEERDNEPKFPGLPKGMDKKTVVPLSLCREANFVGCEWHFFKKGECVSLPAPLENQISSVKQKMGFTDKKKEWWCHFYQEDGCKGQAYKFPIHNYGNAKKVAPKQLSWVDNKIDSIRCDVLRTFKVAPQPWINPEDLGE</sequence>
<reference evidence="3" key="1">
    <citation type="submission" date="2012-06" db="EMBL/GenBank/DDBJ databases">
        <title>The genome sequence of Coniosporium apollinis CBS 100218.</title>
        <authorList>
            <consortium name="The Broad Institute Genome Sequencing Platform"/>
            <person name="Cuomo C."/>
            <person name="Gorbushina A."/>
            <person name="Noack S."/>
            <person name="Walker B."/>
            <person name="Young S.K."/>
            <person name="Zeng Q."/>
            <person name="Gargeya S."/>
            <person name="Fitzgerald M."/>
            <person name="Haas B."/>
            <person name="Abouelleil A."/>
            <person name="Alvarado L."/>
            <person name="Arachchi H.M."/>
            <person name="Berlin A.M."/>
            <person name="Chapman S.B."/>
            <person name="Goldberg J."/>
            <person name="Griggs A."/>
            <person name="Gujja S."/>
            <person name="Hansen M."/>
            <person name="Howarth C."/>
            <person name="Imamovic A."/>
            <person name="Larimer J."/>
            <person name="McCowan C."/>
            <person name="Montmayeur A."/>
            <person name="Murphy C."/>
            <person name="Neiman D."/>
            <person name="Pearson M."/>
            <person name="Priest M."/>
            <person name="Roberts A."/>
            <person name="Saif S."/>
            <person name="Shea T."/>
            <person name="Sisk P."/>
            <person name="Sykes S."/>
            <person name="Wortman J."/>
            <person name="Nusbaum C."/>
            <person name="Birren B."/>
        </authorList>
    </citation>
    <scope>NUCLEOTIDE SEQUENCE [LARGE SCALE GENOMIC DNA]</scope>
    <source>
        <strain evidence="3">CBS 100218</strain>
    </source>
</reference>
<dbReference type="Proteomes" id="UP000016924">
    <property type="component" value="Unassembled WGS sequence"/>
</dbReference>
<name>R7YZN9_CONA1</name>
<feature type="signal peptide" evidence="1">
    <location>
        <begin position="1"/>
        <end position="19"/>
    </location>
</feature>
<dbReference type="OrthoDB" id="5401396at2759"/>
<accession>R7YZN9</accession>
<keyword evidence="1" id="KW-0732">Signal</keyword>
<protein>
    <submittedName>
        <fullName evidence="2">Uncharacterized protein</fullName>
    </submittedName>
</protein>
<dbReference type="AlphaFoldDB" id="R7YZN9"/>
<evidence type="ECO:0000313" key="3">
    <source>
        <dbReference type="Proteomes" id="UP000016924"/>
    </source>
</evidence>
<dbReference type="Gene3D" id="2.60.20.10">
    <property type="entry name" value="Crystallins"/>
    <property type="match status" value="1"/>
</dbReference>
<dbReference type="EMBL" id="JH767586">
    <property type="protein sequence ID" value="EON67259.1"/>
    <property type="molecule type" value="Genomic_DNA"/>
</dbReference>
<evidence type="ECO:0000256" key="1">
    <source>
        <dbReference type="SAM" id="SignalP"/>
    </source>
</evidence>